<comment type="similarity">
    <text evidence="1">Belongs to the serine-aspartate repeat-containing protein (SDr) family.</text>
</comment>
<dbReference type="NCBIfam" id="TIGR03786">
    <property type="entry name" value="strep_pil_rpt"/>
    <property type="match status" value="4"/>
</dbReference>
<reference evidence="8" key="1">
    <citation type="submission" date="2020-10" db="EMBL/GenBank/DDBJ databases">
        <authorList>
            <person name="Gilroy R."/>
        </authorList>
    </citation>
    <scope>NUCLEOTIDE SEQUENCE</scope>
    <source>
        <strain evidence="8">ChiBcec6-7307</strain>
    </source>
</reference>
<gene>
    <name evidence="8" type="ORF">IAC80_03550</name>
</gene>
<feature type="compositionally biased region" description="Low complexity" evidence="4">
    <location>
        <begin position="5132"/>
        <end position="5152"/>
    </location>
</feature>
<feature type="domain" description="SpaA-like prealbumin fold" evidence="7">
    <location>
        <begin position="1284"/>
        <end position="1395"/>
    </location>
</feature>
<keyword evidence="3" id="KW-0732">Signal</keyword>
<reference evidence="8" key="2">
    <citation type="journal article" date="2021" name="PeerJ">
        <title>Extensive microbial diversity within the chicken gut microbiome revealed by metagenomics and culture.</title>
        <authorList>
            <person name="Gilroy R."/>
            <person name="Ravi A."/>
            <person name="Getino M."/>
            <person name="Pursley I."/>
            <person name="Horton D.L."/>
            <person name="Alikhan N.F."/>
            <person name="Baker D."/>
            <person name="Gharbi K."/>
            <person name="Hall N."/>
            <person name="Watson M."/>
            <person name="Adriaenssens E.M."/>
            <person name="Foster-Nyarko E."/>
            <person name="Jarju S."/>
            <person name="Secka A."/>
            <person name="Antonio M."/>
            <person name="Oren A."/>
            <person name="Chaudhuri R.R."/>
            <person name="La Ragione R."/>
            <person name="Hildebrand F."/>
            <person name="Pallen M.J."/>
        </authorList>
    </citation>
    <scope>NUCLEOTIDE SEQUENCE</scope>
    <source>
        <strain evidence="8">ChiBcec6-7307</strain>
    </source>
</reference>
<feature type="region of interest" description="Disordered" evidence="4">
    <location>
        <begin position="5128"/>
        <end position="5153"/>
    </location>
</feature>
<keyword evidence="5" id="KW-1133">Transmembrane helix</keyword>
<dbReference type="SUPFAM" id="SSF49478">
    <property type="entry name" value="Cna protein B-type domain"/>
    <property type="match status" value="2"/>
</dbReference>
<keyword evidence="5" id="KW-0812">Transmembrane</keyword>
<feature type="domain" description="Streptococcal pilin isopeptide linkage" evidence="6">
    <location>
        <begin position="3371"/>
        <end position="3512"/>
    </location>
</feature>
<feature type="domain" description="SpaA-like prealbumin fold" evidence="7">
    <location>
        <begin position="4766"/>
        <end position="4845"/>
    </location>
</feature>
<comment type="caution">
    <text evidence="8">The sequence shown here is derived from an EMBL/GenBank/DDBJ whole genome shotgun (WGS) entry which is preliminary data.</text>
</comment>
<organism evidence="8 9">
    <name type="scientific">Candidatus Merdiplasma excrementigallinarum</name>
    <dbReference type="NCBI Taxonomy" id="2840864"/>
    <lineage>
        <taxon>Bacteria</taxon>
        <taxon>Bacillati</taxon>
        <taxon>Bacillota</taxon>
        <taxon>Clostridia</taxon>
        <taxon>Lachnospirales</taxon>
        <taxon>Lachnospiraceae</taxon>
        <taxon>Lachnospiraceae incertae sedis</taxon>
        <taxon>Candidatus Merdiplasma</taxon>
    </lineage>
</organism>
<feature type="domain" description="SpaA-like prealbumin fold" evidence="7">
    <location>
        <begin position="1155"/>
        <end position="1210"/>
    </location>
</feature>
<evidence type="ECO:0000256" key="4">
    <source>
        <dbReference type="SAM" id="MobiDB-lite"/>
    </source>
</evidence>
<feature type="domain" description="Streptococcal pilin isopeptide linkage" evidence="6">
    <location>
        <begin position="3655"/>
        <end position="3784"/>
    </location>
</feature>
<evidence type="ECO:0000256" key="3">
    <source>
        <dbReference type="ARBA" id="ARBA00022729"/>
    </source>
</evidence>
<feature type="domain" description="Streptococcal pilin isopeptide linkage" evidence="6">
    <location>
        <begin position="4385"/>
        <end position="4506"/>
    </location>
</feature>
<feature type="domain" description="SpaA-like prealbumin fold" evidence="7">
    <location>
        <begin position="1545"/>
        <end position="1631"/>
    </location>
</feature>
<protein>
    <submittedName>
        <fullName evidence="8">Cna B-type domain-containing protein</fullName>
    </submittedName>
</protein>
<dbReference type="InterPro" id="IPR041033">
    <property type="entry name" value="SpaA_PFL_dom_1"/>
</dbReference>
<dbReference type="EMBL" id="DVOS01000036">
    <property type="protein sequence ID" value="HIV22995.1"/>
    <property type="molecule type" value="Genomic_DNA"/>
</dbReference>
<feature type="domain" description="Streptococcal pilin isopeptide linkage" evidence="6">
    <location>
        <begin position="4232"/>
        <end position="4366"/>
    </location>
</feature>
<evidence type="ECO:0000256" key="2">
    <source>
        <dbReference type="ARBA" id="ARBA00022525"/>
    </source>
</evidence>
<keyword evidence="2" id="KW-0964">Secreted</keyword>
<feature type="domain" description="Streptococcal pilin isopeptide linkage" evidence="6">
    <location>
        <begin position="3223"/>
        <end position="3364"/>
    </location>
</feature>
<evidence type="ECO:0000259" key="7">
    <source>
        <dbReference type="Pfam" id="PF17802"/>
    </source>
</evidence>
<dbReference type="InterPro" id="IPR013783">
    <property type="entry name" value="Ig-like_fold"/>
</dbReference>
<feature type="domain" description="Streptococcal pilin isopeptide linkage" evidence="6">
    <location>
        <begin position="3791"/>
        <end position="3935"/>
    </location>
</feature>
<feature type="domain" description="SpaA-like prealbumin fold" evidence="7">
    <location>
        <begin position="378"/>
        <end position="471"/>
    </location>
</feature>
<feature type="transmembrane region" description="Helical" evidence="5">
    <location>
        <begin position="5163"/>
        <end position="5183"/>
    </location>
</feature>
<dbReference type="PANTHER" id="PTHR36108">
    <property type="entry name" value="COLOSSIN-B-RELATED"/>
    <property type="match status" value="1"/>
</dbReference>
<feature type="domain" description="Streptococcal pilin isopeptide linkage" evidence="6">
    <location>
        <begin position="3079"/>
        <end position="3215"/>
    </location>
</feature>
<feature type="domain" description="Streptococcal pilin isopeptide linkage" evidence="6">
    <location>
        <begin position="4089"/>
        <end position="4224"/>
    </location>
</feature>
<evidence type="ECO:0000313" key="9">
    <source>
        <dbReference type="Proteomes" id="UP000886889"/>
    </source>
</evidence>
<evidence type="ECO:0000256" key="5">
    <source>
        <dbReference type="SAM" id="Phobius"/>
    </source>
</evidence>
<feature type="region of interest" description="Disordered" evidence="4">
    <location>
        <begin position="2100"/>
        <end position="2126"/>
    </location>
</feature>
<dbReference type="InterPro" id="IPR022464">
    <property type="entry name" value="Strep_pil_isopept_link"/>
</dbReference>
<accession>A0A9D1NY52</accession>
<proteinExistence type="inferred from homology"/>
<evidence type="ECO:0000313" key="8">
    <source>
        <dbReference type="EMBL" id="HIV22995.1"/>
    </source>
</evidence>
<dbReference type="PANTHER" id="PTHR36108:SF13">
    <property type="entry name" value="COLOSSIN-B-RELATED"/>
    <property type="match status" value="1"/>
</dbReference>
<feature type="domain" description="Streptococcal pilin isopeptide linkage" evidence="6">
    <location>
        <begin position="4644"/>
        <end position="4741"/>
    </location>
</feature>
<dbReference type="Pfam" id="PF17802">
    <property type="entry name" value="SpaA"/>
    <property type="match status" value="6"/>
</dbReference>
<feature type="domain" description="Streptococcal pilin isopeptide linkage" evidence="6">
    <location>
        <begin position="3943"/>
        <end position="4080"/>
    </location>
</feature>
<dbReference type="Proteomes" id="UP000886889">
    <property type="component" value="Unassembled WGS sequence"/>
</dbReference>
<keyword evidence="5" id="KW-0472">Membrane</keyword>
<feature type="domain" description="SpaA-like prealbumin fold" evidence="7">
    <location>
        <begin position="2809"/>
        <end position="2881"/>
    </location>
</feature>
<feature type="domain" description="Streptococcal pilin isopeptide linkage" evidence="6">
    <location>
        <begin position="3520"/>
        <end position="3648"/>
    </location>
</feature>
<sequence>MKNSRTGELELTKKLVTFSTGSKVTDDTAAGFTFDLYRQVGTGQLTKVNKEPYTTDENGKITATNLDINAVGGQAVTYWWVETGTNSGSYVLEPTSEVETVKIDGKDVQAVKAYTFADGVTFSHSTTVTNVEKKALLKITKEYLYTDGFVKGSKVTVTDAEGKAISGQLVTAEGGNLSVADKAETINNKEIPEEGLLYVVDPGKYTVTETEWPQTYKPVDASKSVDLSAVSSSADVKTVTIQNRPDPKVKVTKQVVNGTASEVVNGVTFEVYTATEGADGILTNLERVKDYDSKEVTLTSGEELQIPAGTYYLKETGEQTADGMADALNPNDPNGDYAALYKDGYKDAEGAFYFKITVAEASSADAQAVTIQNLKNAGSVKGLKVDEDDKPLGGATIGIWKKGEEANEENVLDTVTTVAGSGTFEFKDLPVYDEQGKKITYVIKEIEAPATYSLNREAIEVTLEANATVTTCGEDNKDIEIVNKKNATFTVVKSYKNIWEFQFTGKSYLLSGVDIALYAKDPDDETSVYTLVQVRNEKDELVNYLTTNQVGEVLFDGLDRNLDYIAVEVGMPEDGIYTYLEPAKGTIPAEVPDTISEDELNNYNYVTREHTDGLTVRKDMLNEKHWTQIQVYKYANYLDDTEADKKYQVDITPETPNGRKAVDGSQFVLYKQVLDGVADGARLTFDAKAAAAETGGYSVVGNYTSGTMTDKDGNPVDGWFATDILEAADNVVYWLYETKAAPGYKITEGQNPVLFHSDTTEYVNGSANDLNATAVYIKDTVTEYKKPNDPLTGPGNIHAARIRLNKWAADQENETEVYKPLGNVTFEIWLTDENGSLLYQVDRVTTGLENEGDDNVAPTAQAVSFLYYEWIREDYARDVLGIAIEEDDSAETKAEKNAKIASALLDAGIATVGGENDEDIIVRMALREVSAPAGYNLDVTPHYMKVVFDKAALDNGEEGAQDTVEMNDAYFIEAGDNPKLSDDEDVTAGIYWASNENKVRLVNRPVDNYAVTISKYGYEPENGVNTEKTAEELDGYFEKNYAGRQPLAGVTMTLERLDTGDPTTTEDDTWRAYDYINLCYLGEKEGGKATFTTQNSGSYSFLNGLVSGQYRVIENGDSTGSAGYESLYGTAETARYFTVTDENLHISMYNPKKVSLSIKKEDMKGSAVSGWSFTLNPVNGKGTEVTKLTNGSGVAEFTAIDSGTYYLTESGSGYSISFLTDYLTGIAGQDGVSDDIAEFVPSGEGIELGITTGTKAGEPVVTAVKKLSDYGFDGTLTVKNPKLGSLTIQKKDAKNSATATGFAGTEFTIYRKLFTSMTDSAVIGAGNLNTSSLPDGWEFYKTVSTKDNGTATEGNLEPGIYYIVETKAPTGYMLNGEGQYTVITGGLDVKVEVTEGTDTRYVKENDSYAASFTVADQPKAKLEVTKTVADAADSDLAAPAEDKFTFNLYDESGNKVDADGVTITEGVAGTFENLALGETYYLEEVTKTGYALTNITLVLKGENSEKDTTIDIEANDDGRYPITITKDYAGRTLQVSVTNTYLKAKVTILKVDKDDPTAPALTGAAFTIAPSDAPDKTVSLEEITTSQGVGTGVYTAEVMLYSTEATEYTITETQPPAGYEKSKEPITVTLRPGVHTEYDDGAREKENVTEDELRDALIMPNTRGVTITVTKFDNRHGAEAKPLDGVGFTLYYSSDGTTWSTDTELQGTTGTDGTDGTVSFYVPGGEDQKYALAEELPVEGYSGVDSVWNGETELSASTEVAEGITGYVLNPDGNLISGDYTFQVYNVPKVSLKVTKDDVSNSGIVPEAYVSVYEIPEEAGLTEGQSLTDDQISTYAVANNLIENGQGWTDQLDGDGKTTFKMFDVEQGKTYLVVETETRGHETGEGKKYDTIIKGDKRVVWYKVVQIEEYQKEQEVCALHNVLGKVDLTLTKTSNITEDLPSLYEGNQTITYSITPVVTNTNYPLDSFVLEDTGLTAYDKDGGEIDLKGQYSITSIELGQATHKTEHYTDDGTSANVYATVTFTDFEGNHYPSQKILVSDGGTDRKVTLQDANVPADARIQSFRIDYSSDLGGGKGYALGADFKPGTVSLDVLLYDQTGQDAGEETPDQNTGADEGETDGETGDQTYAPVIRKIENTAEATLTYRTWNEKGEQAVEATTIHRNSVATNSFKEKDAPRITISKKTAEGYGSVSLDGTVKYEITLTNESDKGGKSLPNPVIIDLLPRGVTVTGDSFAKITESTSASNLAIQQQTASSKEENTAAIIRLSGDLEPGAAVTVELTAKVGRGVVNYGNTMRNYAFVTTQTKGIVDAENENGSAFKDVNGGWARTLEEVAEDINDIGADRAQALSDLLKNAGLTGYGYLWNYADSNWTTNSGITLLKENKGSKDTDGYQTNRLARTTRNGGWVDYRLTVTNTSTSEYRSHLAVIDVLPVLNDTMGNGTARFSKWKLEFFSIASVQAAGETLAAESDYKVYYTTETAVDRTAVNTAEFDAPPTGWETLTEGMTGAEKSQITAIMVVLREDIVLETDDRLVVEFRTSVPEMYDTDEDAFAKDSFENAMNDFQAHFWNFVPDGDASDGGASEASNAGSYVSSNVVSATLLPEQVKVGGHIWIDANNDGSQDGEYVYGTGGSYFNYKIVQDMLNNIGITLVKYSGSTATEVGYDTKADTTWLTKAEYTFDKLDPATLKTDNENEAYTVTDGVASLNVGKLRGSAPATYKLVADLQNVSGNFAVTEKAGAGYSRDLEELYSTYENETKDNNYREANSKASTTLNSERFFLHPSTDEVYDHTKDLGLVLYRNLVVTKEAADDPNTPVEGATFAVYGPFNSDEEARNADLNSMQPKWTGKTGSDGTVTFSDLLWFKAYVIVETSTAPGYELAGAEATSNTAEGSTEIGEVMPEALTVANQDGTTTKCPGWVLGIPGTQSTVETEDVTVTNIRKTTVELEASKDLTKKDLTAGAYEFQLLNNEGKLLQTKANDAEGNVKFDAVELTRVAGEDNPYTFYIKEVLPEDPENEGEVLNKKDGILYDETVYTVKVTTQWTGNQLTVAETTYSVNGTEAPNGAQFTNRYEAAGTWQLTGNKNLTGRYQKDGEFTFKLVETDKDGEALPNAATYTAENAVNSTDKTKGTFTFDEISYTKNETVDQTGDHYYLIEEDLNAGNGLADNSQQFLVQVTVTDNGDGTLNAETAEVKANTGENGAWASAEDGVVFDNTYTSSGSDTLNGSKTVTGGPLRDFTFGIYTDAGCNQLAVDAADVAAKKAPTKRVSENQVSVSANQDATESTFGFTVYFTEADITDKENGTGTVILYVKEEGAADNNATTNDTSVFKVEYSLKDNGTGTITATPAITEVDGDGSSIAFENRYAATGPVELKAKKVLTGRNFAADEFTFQLLDAEENELQTKKVPAGTATAESNTYSAEVAFDQITYDMDDLAKATGGYEAEKTFTYYIVEEAGSAEGVTYSKAKYKVEVTVTDNGTGTLAVSAPVITQVLNDLGVKPESGSVESATFTNDFKASGSVTLKAAKNLKGQTLSDGQFTFTLTDVTEGLADADKVSEKTTTNTGTAVSFVLDNVYDQDDAGKTFTYVIKEKNDGKDGYTYSGAVYRAKVTVSLNKDKTGLDTEVTYEKYNAETEEWDPATEEVTFDNFYKASGSTTINGTKTVTYRDTEVKDAEFTFLLKEGDTEIAQIKTDAGGKFSYEFKYEITEETTDEELAALLGEHTYTLTEVTPDLDEKDPYMLYSGQKYTIKITVDDNDRDGELNVSAPAVTDETGKPVEAITFTNTYQAKGEATLNITKNLTGNRAEGIGENEFSFTVTLLDEDGNETGTSQTVQIPAAEEGTPYTSKGTVTFNYNQENLNKDGSEKTYWYKISENASAAVSVAKDTADYYAKVVLSNSGKGDGKIVSAVTYHTAIGEEALKAEDGTLLTGVTFTNSYTADGKGKISGNKKLTGNRNNKENDIKDQEFQFQVVKVNADETEEVVGYAYNDAKGDFTVEFGKELVDGDVVNFTQADIGQTFTNYVLREVIPAEGEEGYNASIDYDETTYPLTVTVADSKTEKGKLAITVTRTDGKTDTPQFTNKYLATGTGSISGTKKLTGNRLNTGAVKPSEFTFQVLDGNNKVVGTAVNDGQGNFTIADIYKTVSEDAEGNAVNVPFDQDDIREEAYTGYTLVEVDKADTETTGITYDKTTYPLTITVSDKDGQGSLDVKVELDGEAEAAEFTNDYHATGTGVIELKKSLTGRPTGLISGEFEFEIYEKNADGKLEPVMVEVVKENEPVTTALIASNDADGNIRFELSYDETDQGTHTYVIKEIDTGDPNITYDGETTEEGEWKSKEIQVTVKVEDKGDGTMTATTTYPKDITFKNSYTATGSEAFTGWKYVLGNRAAQVEENEFTFTVKEKMADGTEVEVATGKTVAGGKIEFTQIVYDQDDRNDPADPNDVHTYLIYEDPGQDGSITYETEPVTVTVKVTDAVDENGNYVEGQLATDITYPTTEDDIKGVVFKNQYNAEGSITLEGTKELLGNRAADLKDGEFTFEVRELDENGVPGQTVVTTGESKADGTIDFEPIEYKVEAGRSDIGTHTYEIREVAGTDETVDYTDTVFTVTVEVTDLGEGKLDAQVVQEESQTVAFQNQYLAAGELTLDNFSKALDGSTLTEGQFTFQLTDEVGNVLQTVTNGPDGSIAFEPLTYDQDDIGQEFVYTVSEVNTGVNGITYDETAYTVRVTVEDSETSDGNLVVTPTVLNGSSVVEPAEGELLPAVTFENAFDGSVTLTKQGADGRNLAGAQFTLYAATGQEDAYEIYAAAENPQGIYTTDENGQLTVTGLPANTYYFVETQAPAGYAIETDPNGDPVKYEFTIGVEDGTTAAVVNAALTVIDPLATTGSIQVTKRLSTLDADLNFVDFVANNETYYVGIFTDAAGTQPYGTDYIRSISMDGIAVSEPVTFDGLTSGTYYILETDAAGNPIPMNEMQTMNAASFYCQTEEESSNMVTLDLTADDRPGLVRLQNVYMDLPDGYYWEASLNITKRVLRNGEEATVDDTFYAGVFNQLEDGSYELLVEVELLQNDTVTVSGLGGPVDGTATFYVFETDGNGNPVSDDPAFGYSVDGEGSVTVTEQNTTGAVTITNSFEEEETTTTTTTTTTTSGSGTATGKSTANVKTGDDTNLMPYLAMMVLAAAAAAGVLVYRKRRREDEEEI</sequence>
<dbReference type="InterPro" id="IPR038174">
    <property type="entry name" value="Strep_pil_link_sf"/>
</dbReference>
<dbReference type="Gene3D" id="2.60.40.3050">
    <property type="match status" value="12"/>
</dbReference>
<dbReference type="Pfam" id="PF12892">
    <property type="entry name" value="FctA"/>
    <property type="match status" value="13"/>
</dbReference>
<dbReference type="Gene3D" id="2.60.40.10">
    <property type="entry name" value="Immunoglobulins"/>
    <property type="match status" value="9"/>
</dbReference>
<name>A0A9D1NY52_9FIRM</name>
<evidence type="ECO:0000256" key="1">
    <source>
        <dbReference type="ARBA" id="ARBA00007257"/>
    </source>
</evidence>
<evidence type="ECO:0000259" key="6">
    <source>
        <dbReference type="Pfam" id="PF12892"/>
    </source>
</evidence>
<feature type="domain" description="Streptococcal pilin isopeptide linkage" evidence="6">
    <location>
        <begin position="4514"/>
        <end position="4633"/>
    </location>
</feature>
<feature type="domain" description="Streptococcal pilin isopeptide linkage" evidence="6">
    <location>
        <begin position="2946"/>
        <end position="3071"/>
    </location>
</feature>